<dbReference type="CDD" id="cd04301">
    <property type="entry name" value="NAT_SF"/>
    <property type="match status" value="1"/>
</dbReference>
<dbReference type="AlphaFoldDB" id="A0A0N7GXI0"/>
<sequence length="93" mass="10858">MQIQYKEYENGGMFYIEQEQRNLAEITYQWKDDSTIIADHTRVDDALKGQGVARQLLDALVEFARKNKLKIVPLCSYVEVMFRRDQSLADVKA</sequence>
<evidence type="ECO:0000313" key="3">
    <source>
        <dbReference type="Proteomes" id="UP000064939"/>
    </source>
</evidence>
<accession>A0A0N7GXI0</accession>
<dbReference type="SUPFAM" id="SSF55729">
    <property type="entry name" value="Acyl-CoA N-acyltransferases (Nat)"/>
    <property type="match status" value="1"/>
</dbReference>
<dbReference type="Proteomes" id="UP000064939">
    <property type="component" value="Chromosome"/>
</dbReference>
<proteinExistence type="predicted"/>
<dbReference type="EMBL" id="CP012808">
    <property type="protein sequence ID" value="ALH94771.1"/>
    <property type="molecule type" value="Genomic_DNA"/>
</dbReference>
<dbReference type="PANTHER" id="PTHR31435">
    <property type="entry name" value="PROTEIN NATD1"/>
    <property type="match status" value="1"/>
</dbReference>
<dbReference type="Pfam" id="PF14542">
    <property type="entry name" value="Acetyltransf_CG"/>
    <property type="match status" value="1"/>
</dbReference>
<dbReference type="GO" id="GO:0016740">
    <property type="term" value="F:transferase activity"/>
    <property type="evidence" value="ECO:0007669"/>
    <property type="project" value="UniProtKB-KW"/>
</dbReference>
<evidence type="ECO:0000313" key="2">
    <source>
        <dbReference type="EMBL" id="ALH94771.1"/>
    </source>
</evidence>
<dbReference type="OrthoDB" id="9813275at2"/>
<gene>
    <name evidence="2" type="ORF">AOY20_04045</name>
</gene>
<dbReference type="STRING" id="1324350.AOY20_04045"/>
<dbReference type="PANTHER" id="PTHR31435:SF10">
    <property type="entry name" value="BSR4717 PROTEIN"/>
    <property type="match status" value="1"/>
</dbReference>
<dbReference type="InterPro" id="IPR016181">
    <property type="entry name" value="Acyl_CoA_acyltransferase"/>
</dbReference>
<dbReference type="RefSeq" id="WP_054580670.1">
    <property type="nucleotide sequence ID" value="NZ_CP012808.1"/>
</dbReference>
<evidence type="ECO:0000259" key="1">
    <source>
        <dbReference type="PROSITE" id="PS51729"/>
    </source>
</evidence>
<protein>
    <submittedName>
        <fullName evidence="2">Acetyltransferase</fullName>
    </submittedName>
</protein>
<keyword evidence="2" id="KW-0808">Transferase</keyword>
<organism evidence="2 3">
    <name type="scientific">Acinetobacter equi</name>
    <dbReference type="NCBI Taxonomy" id="1324350"/>
    <lineage>
        <taxon>Bacteria</taxon>
        <taxon>Pseudomonadati</taxon>
        <taxon>Pseudomonadota</taxon>
        <taxon>Gammaproteobacteria</taxon>
        <taxon>Moraxellales</taxon>
        <taxon>Moraxellaceae</taxon>
        <taxon>Acinetobacter</taxon>
    </lineage>
</organism>
<feature type="domain" description="N-acetyltransferase" evidence="1">
    <location>
        <begin position="6"/>
        <end position="93"/>
    </location>
</feature>
<reference evidence="2 3" key="1">
    <citation type="journal article" date="2015" name="Int. J. Syst. Evol. Microbiol.">
        <title>Acinetobacter equi sp. nov. isolated from horse faeces.</title>
        <authorList>
            <person name="Poppel M.T."/>
            <person name="Skiebe E."/>
            <person name="Laue M."/>
            <person name="Bergmann H."/>
            <person name="Ebersberger I."/>
            <person name="Garn T."/>
            <person name="Fruth A."/>
            <person name="Baumgardt S."/>
            <person name="Busse H.J."/>
            <person name="Wilharm G."/>
        </authorList>
    </citation>
    <scope>NUCLEOTIDE SEQUENCE [LARGE SCALE GENOMIC DNA]</scope>
    <source>
        <strain evidence="2 3">114</strain>
    </source>
</reference>
<dbReference type="InterPro" id="IPR045057">
    <property type="entry name" value="Gcn5-rel_NAT"/>
</dbReference>
<dbReference type="KEGG" id="aei:AOY20_04045"/>
<name>A0A0N7GXI0_9GAMM</name>
<dbReference type="InterPro" id="IPR031165">
    <property type="entry name" value="GNAT_YJDJ"/>
</dbReference>
<dbReference type="PROSITE" id="PS51729">
    <property type="entry name" value="GNAT_YJDJ"/>
    <property type="match status" value="1"/>
</dbReference>
<dbReference type="Gene3D" id="3.40.630.30">
    <property type="match status" value="1"/>
</dbReference>
<keyword evidence="3" id="KW-1185">Reference proteome</keyword>